<dbReference type="SUPFAM" id="SSF53098">
    <property type="entry name" value="Ribonuclease H-like"/>
    <property type="match status" value="1"/>
</dbReference>
<accession>A0AA38CJU3</accession>
<dbReference type="PANTHER" id="PTHR48475:SF1">
    <property type="entry name" value="RNASE H TYPE-1 DOMAIN-CONTAINING PROTEIN"/>
    <property type="match status" value="1"/>
</dbReference>
<dbReference type="PROSITE" id="PS50879">
    <property type="entry name" value="RNASE_H_1"/>
    <property type="match status" value="1"/>
</dbReference>
<dbReference type="GO" id="GO:0003676">
    <property type="term" value="F:nucleic acid binding"/>
    <property type="evidence" value="ECO:0007669"/>
    <property type="project" value="InterPro"/>
</dbReference>
<dbReference type="PANTHER" id="PTHR48475">
    <property type="entry name" value="RIBONUCLEASE H"/>
    <property type="match status" value="1"/>
</dbReference>
<feature type="non-terminal residue" evidence="2">
    <location>
        <position position="1"/>
    </location>
</feature>
<organism evidence="2 3">
    <name type="scientific">Taxus chinensis</name>
    <name type="common">Chinese yew</name>
    <name type="synonym">Taxus wallichiana var. chinensis</name>
    <dbReference type="NCBI Taxonomy" id="29808"/>
    <lineage>
        <taxon>Eukaryota</taxon>
        <taxon>Viridiplantae</taxon>
        <taxon>Streptophyta</taxon>
        <taxon>Embryophyta</taxon>
        <taxon>Tracheophyta</taxon>
        <taxon>Spermatophyta</taxon>
        <taxon>Pinopsida</taxon>
        <taxon>Pinidae</taxon>
        <taxon>Conifers II</taxon>
        <taxon>Cupressales</taxon>
        <taxon>Taxaceae</taxon>
        <taxon>Taxus</taxon>
    </lineage>
</organism>
<dbReference type="InterPro" id="IPR002156">
    <property type="entry name" value="RNaseH_domain"/>
</dbReference>
<dbReference type="InterPro" id="IPR012337">
    <property type="entry name" value="RNaseH-like_sf"/>
</dbReference>
<protein>
    <recommendedName>
        <fullName evidence="1">RNase H type-1 domain-containing protein</fullName>
    </recommendedName>
</protein>
<gene>
    <name evidence="2" type="ORF">KI387_014319</name>
</gene>
<sequence>IPTVNVKEEDPNAIWTLEFDGSCSTIGSGADVVLISPNSEIFPSAYKLQFDNTNNTAEYEALLLGLEIARQKGVQNLKVQGDAELIVSQ</sequence>
<name>A0AA38CJU3_TAXCH</name>
<dbReference type="AlphaFoldDB" id="A0AA38CJU3"/>
<comment type="caution">
    <text evidence="2">The sequence shown here is derived from an EMBL/GenBank/DDBJ whole genome shotgun (WGS) entry which is preliminary data.</text>
</comment>
<reference evidence="2 3" key="1">
    <citation type="journal article" date="2021" name="Nat. Plants">
        <title>The Taxus genome provides insights into paclitaxel biosynthesis.</title>
        <authorList>
            <person name="Xiong X."/>
            <person name="Gou J."/>
            <person name="Liao Q."/>
            <person name="Li Y."/>
            <person name="Zhou Q."/>
            <person name="Bi G."/>
            <person name="Li C."/>
            <person name="Du R."/>
            <person name="Wang X."/>
            <person name="Sun T."/>
            <person name="Guo L."/>
            <person name="Liang H."/>
            <person name="Lu P."/>
            <person name="Wu Y."/>
            <person name="Zhang Z."/>
            <person name="Ro D.K."/>
            <person name="Shang Y."/>
            <person name="Huang S."/>
            <person name="Yan J."/>
        </authorList>
    </citation>
    <scope>NUCLEOTIDE SEQUENCE [LARGE SCALE GENOMIC DNA]</scope>
    <source>
        <strain evidence="2">Ta-2019</strain>
    </source>
</reference>
<feature type="domain" description="RNase H type-1" evidence="1">
    <location>
        <begin position="11"/>
        <end position="89"/>
    </location>
</feature>
<evidence type="ECO:0000259" key="1">
    <source>
        <dbReference type="PROSITE" id="PS50879"/>
    </source>
</evidence>
<keyword evidence="3" id="KW-1185">Reference proteome</keyword>
<dbReference type="Gene3D" id="3.30.420.10">
    <property type="entry name" value="Ribonuclease H-like superfamily/Ribonuclease H"/>
    <property type="match status" value="1"/>
</dbReference>
<dbReference type="InterPro" id="IPR036397">
    <property type="entry name" value="RNaseH_sf"/>
</dbReference>
<feature type="non-terminal residue" evidence="2">
    <location>
        <position position="89"/>
    </location>
</feature>
<dbReference type="EMBL" id="JAHRHJ020000009">
    <property type="protein sequence ID" value="KAH9302736.1"/>
    <property type="molecule type" value="Genomic_DNA"/>
</dbReference>
<evidence type="ECO:0000313" key="2">
    <source>
        <dbReference type="EMBL" id="KAH9302736.1"/>
    </source>
</evidence>
<evidence type="ECO:0000313" key="3">
    <source>
        <dbReference type="Proteomes" id="UP000824469"/>
    </source>
</evidence>
<dbReference type="GO" id="GO:0004523">
    <property type="term" value="F:RNA-DNA hybrid ribonuclease activity"/>
    <property type="evidence" value="ECO:0007669"/>
    <property type="project" value="InterPro"/>
</dbReference>
<proteinExistence type="predicted"/>
<dbReference type="Proteomes" id="UP000824469">
    <property type="component" value="Unassembled WGS sequence"/>
</dbReference>
<dbReference type="Pfam" id="PF13456">
    <property type="entry name" value="RVT_3"/>
    <property type="match status" value="1"/>
</dbReference>